<evidence type="ECO:0000313" key="19">
    <source>
        <dbReference type="EMBL" id="KAF6729615.1"/>
    </source>
</evidence>
<evidence type="ECO:0000256" key="6">
    <source>
        <dbReference type="ARBA" id="ARBA00022602"/>
    </source>
</evidence>
<evidence type="ECO:0000256" key="11">
    <source>
        <dbReference type="ARBA" id="ARBA00022842"/>
    </source>
</evidence>
<feature type="region of interest" description="Disordered" evidence="17">
    <location>
        <begin position="281"/>
        <end position="306"/>
    </location>
</feature>
<dbReference type="SUPFAM" id="SSF48239">
    <property type="entry name" value="Terpenoid cyclases/Protein prenyltransferases"/>
    <property type="match status" value="1"/>
</dbReference>
<feature type="compositionally biased region" description="Basic and acidic residues" evidence="17">
    <location>
        <begin position="284"/>
        <end position="306"/>
    </location>
</feature>
<dbReference type="InterPro" id="IPR045089">
    <property type="entry name" value="PGGT1B-like"/>
</dbReference>
<evidence type="ECO:0000256" key="13">
    <source>
        <dbReference type="ARBA" id="ARBA00050428"/>
    </source>
</evidence>
<name>A0A834CMP8_ORYME</name>
<evidence type="ECO:0000256" key="10">
    <source>
        <dbReference type="ARBA" id="ARBA00022833"/>
    </source>
</evidence>
<evidence type="ECO:0000256" key="2">
    <source>
        <dbReference type="ARBA" id="ARBA00001947"/>
    </source>
</evidence>
<keyword evidence="6" id="KW-0637">Prenyltransferase</keyword>
<dbReference type="AlphaFoldDB" id="A0A834CMP8"/>
<organism evidence="19 20">
    <name type="scientific">Oryzias melastigma</name>
    <name type="common">Marine medaka</name>
    <dbReference type="NCBI Taxonomy" id="30732"/>
    <lineage>
        <taxon>Eukaryota</taxon>
        <taxon>Metazoa</taxon>
        <taxon>Chordata</taxon>
        <taxon>Craniata</taxon>
        <taxon>Vertebrata</taxon>
        <taxon>Euteleostomi</taxon>
        <taxon>Actinopterygii</taxon>
        <taxon>Neopterygii</taxon>
        <taxon>Teleostei</taxon>
        <taxon>Neoteleostei</taxon>
        <taxon>Acanthomorphata</taxon>
        <taxon>Ovalentaria</taxon>
        <taxon>Atherinomorphae</taxon>
        <taxon>Beloniformes</taxon>
        <taxon>Adrianichthyidae</taxon>
        <taxon>Oryziinae</taxon>
        <taxon>Oryzias</taxon>
    </lineage>
</organism>
<comment type="caution">
    <text evidence="19">The sequence shown here is derived from an EMBL/GenBank/DDBJ whole genome shotgun (WGS) entry which is preliminary data.</text>
</comment>
<evidence type="ECO:0000256" key="4">
    <source>
        <dbReference type="ARBA" id="ARBA00012700"/>
    </source>
</evidence>
<dbReference type="InterPro" id="IPR041960">
    <property type="entry name" value="GGTase_I_beta"/>
</dbReference>
<evidence type="ECO:0000256" key="16">
    <source>
        <dbReference type="SAM" id="Coils"/>
    </source>
</evidence>
<dbReference type="Pfam" id="PF00432">
    <property type="entry name" value="Prenyltrans"/>
    <property type="match status" value="1"/>
</dbReference>
<feature type="domain" description="Prenyltransferase alpha-alpha toroid" evidence="18">
    <location>
        <begin position="469"/>
        <end position="794"/>
    </location>
</feature>
<comment type="catalytic activity">
    <reaction evidence="13">
        <text>geranylgeranyl diphosphate + L-cysteinyl-[protein] = S-geranylgeranyl-L-cysteinyl-[protein] + diphosphate</text>
        <dbReference type="Rhea" id="RHEA:21240"/>
        <dbReference type="Rhea" id="RHEA-COMP:10131"/>
        <dbReference type="Rhea" id="RHEA-COMP:11537"/>
        <dbReference type="ChEBI" id="CHEBI:29950"/>
        <dbReference type="ChEBI" id="CHEBI:33019"/>
        <dbReference type="ChEBI" id="CHEBI:57533"/>
        <dbReference type="ChEBI" id="CHEBI:86021"/>
        <dbReference type="EC" id="2.5.1.59"/>
    </reaction>
</comment>
<dbReference type="Gene3D" id="1.50.10.20">
    <property type="match status" value="1"/>
</dbReference>
<keyword evidence="11" id="KW-0460">Magnesium</keyword>
<comment type="subunit">
    <text evidence="14">Heterodimer of FNTA and PGGT1B. PGGT1B mediates interaction with substrate peptides.</text>
</comment>
<evidence type="ECO:0000256" key="7">
    <source>
        <dbReference type="ARBA" id="ARBA00022679"/>
    </source>
</evidence>
<dbReference type="InterPro" id="IPR008930">
    <property type="entry name" value="Terpenoid_cyclase/PrenylTrfase"/>
</dbReference>
<dbReference type="GO" id="GO:0046872">
    <property type="term" value="F:metal ion binding"/>
    <property type="evidence" value="ECO:0007669"/>
    <property type="project" value="UniProtKB-KW"/>
</dbReference>
<evidence type="ECO:0000256" key="3">
    <source>
        <dbReference type="ARBA" id="ARBA00010497"/>
    </source>
</evidence>
<dbReference type="EMBL" id="WKFB01000253">
    <property type="protein sequence ID" value="KAF6729615.1"/>
    <property type="molecule type" value="Genomic_DNA"/>
</dbReference>
<dbReference type="Proteomes" id="UP000646548">
    <property type="component" value="Unassembled WGS sequence"/>
</dbReference>
<evidence type="ECO:0000256" key="9">
    <source>
        <dbReference type="ARBA" id="ARBA00022737"/>
    </source>
</evidence>
<keyword evidence="8" id="KW-0479">Metal-binding</keyword>
<dbReference type="PANTHER" id="PTHR11774">
    <property type="entry name" value="GERANYLGERANYL TRANSFERASE TYPE BETA SUBUNIT"/>
    <property type="match status" value="1"/>
</dbReference>
<keyword evidence="10" id="KW-0862">Zinc</keyword>
<dbReference type="CDD" id="cd02895">
    <property type="entry name" value="GGTase-I"/>
    <property type="match status" value="1"/>
</dbReference>
<gene>
    <name evidence="19" type="ORF">FQA47_009393</name>
</gene>
<dbReference type="EC" id="2.5.1.59" evidence="4"/>
<evidence type="ECO:0000256" key="12">
    <source>
        <dbReference type="ARBA" id="ARBA00031713"/>
    </source>
</evidence>
<comment type="cofactor">
    <cofactor evidence="1">
        <name>Mg(2+)</name>
        <dbReference type="ChEBI" id="CHEBI:18420"/>
    </cofactor>
</comment>
<evidence type="ECO:0000256" key="1">
    <source>
        <dbReference type="ARBA" id="ARBA00001946"/>
    </source>
</evidence>
<dbReference type="PANTHER" id="PTHR11774:SF4">
    <property type="entry name" value="GERANYLGERANYL TRANSFERASE TYPE-1 SUBUNIT BETA"/>
    <property type="match status" value="1"/>
</dbReference>
<feature type="coiled-coil region" evidence="16">
    <location>
        <begin position="314"/>
        <end position="467"/>
    </location>
</feature>
<sequence>MAVLATCGCDDELFSEEGEEPRIQQGCSPAHCDDKARKQRVVLFLREAEKNRILIEKLGNERTLKCKKYGSTDECGDLEEYENRLEKERNAERAGLQKQLMKIQNDVRKFQSHLTDVKPTPELIERLKDIMSDLETSINSLKEEQRSCFEEYLKEEMIVRLEISAYEKKIENWSLPLKSNPKIHTASPTKIKLHNRDLPAEVRAPEDFLQKTGGPNGGWDQCDHQVFLRIWTKHGGQTSYRNEAKLHLPDKTAEEIKQHEGWHLELLSLQDQKKKAIQLWKASKQRENQTRKHNQEETEKTQRADEEARILAEMHRSKEERREVARQLEKWREEKKRKEEQEEEQRVAKEIQRRKLEKENCRRQMEVKLAVVEQLKMRREVEEEEARRRREEEQKEMEERRREAAKVIKLFQERDLRKVEAKLHEKHLREKEEEERQEKIASKLKEKACAESKMAEEEKHLEEFEQIDFLKDRHVRFFQRTLQVLPERYASLETTRLSIVFFALSGLDVLESLDVIDKNLIIEWIYSQQVLPTDNKSNLGRCGFRGSSHIGIPYSTKGPGVLHPYDSGHVAMTYTGLCSLLILGDDLSRVNKQGCLAGLRALQLEDGSFYSVPEGSENDIRFIYCAACICFMLDDWSGMNIQKAIEYIRGSLSYDNGFGQGAGRESHGGWTYCAIASLCLMGRLEEALSPRELDRIRRWCIMRQQSGFHGRPNKPVDTCYSFWVGATLELLGVFRYTNFEKNRNFILSTQDRLVGGFAKWPDSHPDPLHAYFGLCGLSLIGEPNLRKVHPALNITQRAFQHLQQLHQTWRSTTDQQH</sequence>
<comment type="similarity">
    <text evidence="3">Belongs to the protein prenyltransferase subunit beta family.</text>
</comment>
<keyword evidence="9" id="KW-0677">Repeat</keyword>
<accession>A0A834CMP8</accession>
<dbReference type="GO" id="GO:0004662">
    <property type="term" value="F:CAAX-protein geranylgeranyltransferase activity"/>
    <property type="evidence" value="ECO:0007669"/>
    <property type="project" value="UniProtKB-EC"/>
</dbReference>
<dbReference type="InterPro" id="IPR001330">
    <property type="entry name" value="Prenyltrans"/>
</dbReference>
<proteinExistence type="inferred from homology"/>
<evidence type="ECO:0000256" key="5">
    <source>
        <dbReference type="ARBA" id="ARBA00020603"/>
    </source>
</evidence>
<dbReference type="GO" id="GO:0005953">
    <property type="term" value="C:CAAX-protein geranylgeranyltransferase complex"/>
    <property type="evidence" value="ECO:0007669"/>
    <property type="project" value="InterPro"/>
</dbReference>
<evidence type="ECO:0000256" key="14">
    <source>
        <dbReference type="ARBA" id="ARBA00065714"/>
    </source>
</evidence>
<evidence type="ECO:0000256" key="8">
    <source>
        <dbReference type="ARBA" id="ARBA00022723"/>
    </source>
</evidence>
<keyword evidence="16" id="KW-0175">Coiled coil</keyword>
<protein>
    <recommendedName>
        <fullName evidence="5">Geranylgeranyl transferase type-1 subunit beta</fullName>
        <ecNumber evidence="4">2.5.1.59</ecNumber>
    </recommendedName>
    <alternativeName>
        <fullName evidence="12">Geranylgeranyl transferase type I subunit beta</fullName>
    </alternativeName>
    <alternativeName>
        <fullName evidence="15">Type I protein geranyl-geranyltransferase subunit beta</fullName>
    </alternativeName>
</protein>
<evidence type="ECO:0000256" key="15">
    <source>
        <dbReference type="ARBA" id="ARBA00078363"/>
    </source>
</evidence>
<dbReference type="FunFam" id="1.50.10.20:FF:000005">
    <property type="entry name" value="Geranylgeranyl transferase type-1 subunit beta"/>
    <property type="match status" value="1"/>
</dbReference>
<evidence type="ECO:0000256" key="17">
    <source>
        <dbReference type="SAM" id="MobiDB-lite"/>
    </source>
</evidence>
<evidence type="ECO:0000313" key="20">
    <source>
        <dbReference type="Proteomes" id="UP000646548"/>
    </source>
</evidence>
<comment type="cofactor">
    <cofactor evidence="2">
        <name>Zn(2+)</name>
        <dbReference type="ChEBI" id="CHEBI:29105"/>
    </cofactor>
</comment>
<keyword evidence="7 19" id="KW-0808">Transferase</keyword>
<evidence type="ECO:0000259" key="18">
    <source>
        <dbReference type="Pfam" id="PF00432"/>
    </source>
</evidence>
<reference evidence="19" key="1">
    <citation type="journal article" name="BMC Genomics">
        <title>Long-read sequencing and de novo genome assembly of marine medaka (Oryzias melastigma).</title>
        <authorList>
            <person name="Liang P."/>
            <person name="Saqib H.S.A."/>
            <person name="Ni X."/>
            <person name="Shen Y."/>
        </authorList>
    </citation>
    <scope>NUCLEOTIDE SEQUENCE</scope>
    <source>
        <strain evidence="19">Bigg-433</strain>
    </source>
</reference>